<dbReference type="STRING" id="69004.A0A182QHI6"/>
<dbReference type="VEuPathDB" id="VectorBase:AFAF010291"/>
<keyword evidence="3" id="KW-1185">Reference proteome</keyword>
<reference evidence="2" key="2">
    <citation type="submission" date="2020-05" db="UniProtKB">
        <authorList>
            <consortium name="EnsemblMetazoa"/>
        </authorList>
    </citation>
    <scope>IDENTIFICATION</scope>
    <source>
        <strain evidence="2">FAR1</strain>
    </source>
</reference>
<feature type="compositionally biased region" description="Pro residues" evidence="1">
    <location>
        <begin position="96"/>
        <end position="106"/>
    </location>
</feature>
<sequence>MLPILTWAYLRHLAVQYHAESPPPEPFGSAQLRALGASDFPCGHPPSSIPAAYPPVRPANVRNDTDLGCGFGARLERESAAFDSRLRSSLSGSIIAPPPSPAPPPRSDQSITGASTSTAFTTSMRFREQVDTYGFSISVPPLPIGHGVAHVVLGVPPDSHTVRSSVPELGAVGPFGTVNDVIGMNITPALSQVLLAPPATSGSGASIIAAVNGATDDNGTRGEEINSFYFYEHPASPCKGCSIAAWQNELLLLLLLLLLQGH</sequence>
<evidence type="ECO:0000256" key="1">
    <source>
        <dbReference type="SAM" id="MobiDB-lite"/>
    </source>
</evidence>
<dbReference type="AlphaFoldDB" id="A0A182QHI6"/>
<dbReference type="EnsemblMetazoa" id="AFAF010291-RA">
    <property type="protein sequence ID" value="AFAF010291-PA"/>
    <property type="gene ID" value="AFAF010291"/>
</dbReference>
<accession>A0A182QHI6</accession>
<feature type="region of interest" description="Disordered" evidence="1">
    <location>
        <begin position="92"/>
        <end position="116"/>
    </location>
</feature>
<organism evidence="2 3">
    <name type="scientific">Anopheles farauti</name>
    <dbReference type="NCBI Taxonomy" id="69004"/>
    <lineage>
        <taxon>Eukaryota</taxon>
        <taxon>Metazoa</taxon>
        <taxon>Ecdysozoa</taxon>
        <taxon>Arthropoda</taxon>
        <taxon>Hexapoda</taxon>
        <taxon>Insecta</taxon>
        <taxon>Pterygota</taxon>
        <taxon>Neoptera</taxon>
        <taxon>Endopterygota</taxon>
        <taxon>Diptera</taxon>
        <taxon>Nematocera</taxon>
        <taxon>Culicoidea</taxon>
        <taxon>Culicidae</taxon>
        <taxon>Anophelinae</taxon>
        <taxon>Anopheles</taxon>
    </lineage>
</organism>
<dbReference type="Proteomes" id="UP000075886">
    <property type="component" value="Unassembled WGS sequence"/>
</dbReference>
<evidence type="ECO:0000313" key="3">
    <source>
        <dbReference type="Proteomes" id="UP000075886"/>
    </source>
</evidence>
<evidence type="ECO:0000313" key="2">
    <source>
        <dbReference type="EnsemblMetazoa" id="AFAF010291-PA"/>
    </source>
</evidence>
<reference evidence="3" key="1">
    <citation type="submission" date="2014-01" db="EMBL/GenBank/DDBJ databases">
        <title>The Genome Sequence of Anopheles farauti FAR1 (V2).</title>
        <authorList>
            <consortium name="The Broad Institute Genomics Platform"/>
            <person name="Neafsey D.E."/>
            <person name="Besansky N."/>
            <person name="Howell P."/>
            <person name="Walton C."/>
            <person name="Young S.K."/>
            <person name="Zeng Q."/>
            <person name="Gargeya S."/>
            <person name="Fitzgerald M."/>
            <person name="Haas B."/>
            <person name="Abouelleil A."/>
            <person name="Allen A.W."/>
            <person name="Alvarado L."/>
            <person name="Arachchi H.M."/>
            <person name="Berlin A.M."/>
            <person name="Chapman S.B."/>
            <person name="Gainer-Dewar J."/>
            <person name="Goldberg J."/>
            <person name="Griggs A."/>
            <person name="Gujja S."/>
            <person name="Hansen M."/>
            <person name="Howarth C."/>
            <person name="Imamovic A."/>
            <person name="Ireland A."/>
            <person name="Larimer J."/>
            <person name="McCowan C."/>
            <person name="Murphy C."/>
            <person name="Pearson M."/>
            <person name="Poon T.W."/>
            <person name="Priest M."/>
            <person name="Roberts A."/>
            <person name="Saif S."/>
            <person name="Shea T."/>
            <person name="Sisk P."/>
            <person name="Sykes S."/>
            <person name="Wortman J."/>
            <person name="Nusbaum C."/>
            <person name="Birren B."/>
        </authorList>
    </citation>
    <scope>NUCLEOTIDE SEQUENCE [LARGE SCALE GENOMIC DNA]</scope>
    <source>
        <strain evidence="3">FAR1</strain>
    </source>
</reference>
<proteinExistence type="predicted"/>
<dbReference type="EMBL" id="AXCN02000205">
    <property type="status" value="NOT_ANNOTATED_CDS"/>
    <property type="molecule type" value="Genomic_DNA"/>
</dbReference>
<protein>
    <submittedName>
        <fullName evidence="2">Uncharacterized protein</fullName>
    </submittedName>
</protein>
<name>A0A182QHI6_9DIPT</name>